<dbReference type="PANTHER" id="PTHR21225:SF20">
    <property type="entry name" value="PHOSPHO-2-DEHYDRO-3-DEOXYHEPTONATE ALDOLASE"/>
    <property type="match status" value="1"/>
</dbReference>
<comment type="caution">
    <text evidence="12">The sequence shown here is derived from an EMBL/GenBank/DDBJ whole genome shotgun (WGS) entry which is preliminary data.</text>
</comment>
<proteinExistence type="inferred from homology"/>
<dbReference type="InterPro" id="IPR021109">
    <property type="entry name" value="Peptidase_aspartic_dom_sf"/>
</dbReference>
<dbReference type="Proteomes" id="UP000717515">
    <property type="component" value="Unassembled WGS sequence"/>
</dbReference>
<dbReference type="InterPro" id="IPR013785">
    <property type="entry name" value="Aldolase_TIM"/>
</dbReference>
<comment type="catalytic activity">
    <reaction evidence="7">
        <text>D-erythrose 4-phosphate + phosphoenolpyruvate + H2O = 7-phospho-2-dehydro-3-deoxy-D-arabino-heptonate + phosphate</text>
        <dbReference type="Rhea" id="RHEA:14717"/>
        <dbReference type="ChEBI" id="CHEBI:15377"/>
        <dbReference type="ChEBI" id="CHEBI:16897"/>
        <dbReference type="ChEBI" id="CHEBI:43474"/>
        <dbReference type="ChEBI" id="CHEBI:58394"/>
        <dbReference type="ChEBI" id="CHEBI:58702"/>
        <dbReference type="EC" id="2.5.1.54"/>
    </reaction>
</comment>
<evidence type="ECO:0000256" key="8">
    <source>
        <dbReference type="PIRSR" id="PIRSR601461-1"/>
    </source>
</evidence>
<feature type="compositionally biased region" description="Basic and acidic residues" evidence="10">
    <location>
        <begin position="184"/>
        <end position="195"/>
    </location>
</feature>
<feature type="active site" evidence="8">
    <location>
        <position position="611"/>
    </location>
</feature>
<protein>
    <recommendedName>
        <fullName evidence="3">3-deoxy-7-phosphoheptulonate synthase</fullName>
        <ecNumber evidence="3">2.5.1.54</ecNumber>
    </recommendedName>
</protein>
<reference evidence="12" key="1">
    <citation type="submission" date="2021-07" db="EMBL/GenBank/DDBJ databases">
        <title>Draft genome of Mortierella alpina, strain LL118, isolated from an aspen leaf litter sample.</title>
        <authorList>
            <person name="Yang S."/>
            <person name="Vinatzer B.A."/>
        </authorList>
    </citation>
    <scope>NUCLEOTIDE SEQUENCE</scope>
    <source>
        <strain evidence="12">LL118</strain>
    </source>
</reference>
<evidence type="ECO:0000256" key="9">
    <source>
        <dbReference type="PIRSR" id="PIRSR601461-2"/>
    </source>
</evidence>
<dbReference type="EC" id="2.5.1.54" evidence="3"/>
<accession>A0A9P7ZZV7</accession>
<dbReference type="InterPro" id="IPR006219">
    <property type="entry name" value="DAHP_synth_1"/>
</dbReference>
<name>A0A9P7ZZV7_MORAP</name>
<dbReference type="NCBIfam" id="TIGR00034">
    <property type="entry name" value="aroFGH"/>
    <property type="match status" value="2"/>
</dbReference>
<gene>
    <name evidence="12" type="ORF">KVV02_001715</name>
</gene>
<feature type="compositionally biased region" description="Basic and acidic residues" evidence="10">
    <location>
        <begin position="793"/>
        <end position="806"/>
    </location>
</feature>
<dbReference type="Gene3D" id="2.40.70.10">
    <property type="entry name" value="Acid Proteases"/>
    <property type="match status" value="2"/>
</dbReference>
<dbReference type="CDD" id="cd05471">
    <property type="entry name" value="pepsin_like"/>
    <property type="match status" value="1"/>
</dbReference>
<dbReference type="EMBL" id="JAIFTL010000253">
    <property type="protein sequence ID" value="KAG9320840.1"/>
    <property type="molecule type" value="Genomic_DNA"/>
</dbReference>
<dbReference type="PANTHER" id="PTHR21225">
    <property type="entry name" value="PHOSPHO-2-DEHYDRO-3-DEOXYHEPTONATE ALDOLASE DAHP SYNTHETASE"/>
    <property type="match status" value="1"/>
</dbReference>
<dbReference type="InterPro" id="IPR001461">
    <property type="entry name" value="Aspartic_peptidase_A1"/>
</dbReference>
<feature type="disulfide bond" evidence="9">
    <location>
        <begin position="873"/>
        <end position="955"/>
    </location>
</feature>
<dbReference type="InterPro" id="IPR034164">
    <property type="entry name" value="Pepsin-like_dom"/>
</dbReference>
<comment type="similarity">
    <text evidence="1">Belongs to the peptidase A1 family.</text>
</comment>
<feature type="compositionally biased region" description="Polar residues" evidence="10">
    <location>
        <begin position="522"/>
        <end position="534"/>
    </location>
</feature>
<evidence type="ECO:0000313" key="12">
    <source>
        <dbReference type="EMBL" id="KAG9320840.1"/>
    </source>
</evidence>
<dbReference type="SUPFAM" id="SSF51569">
    <property type="entry name" value="Aldolase"/>
    <property type="match status" value="2"/>
</dbReference>
<dbReference type="PRINTS" id="PR00792">
    <property type="entry name" value="PEPSIN"/>
</dbReference>
<keyword evidence="5" id="KW-0808">Transferase</keyword>
<evidence type="ECO:0000256" key="5">
    <source>
        <dbReference type="ARBA" id="ARBA00022679"/>
    </source>
</evidence>
<sequence>MPSEHSTKIGFKDAAPLKASPSVLTSASVSSPILRKPSPLASALNELDDKRIKAIHPLIPPQILMEDLPLSLAAAQTIILGRQAAEEIIKGRDDRLLVIVGPCSIHDTKAAIEYAHKLKAYAAEASDDLAIIMRVYFEKPRTTVGWKGLINDPHLNNSFQINKGLRVARTLLLDLVSAPYESSTHSDGKSGRSDRSQQQQQDGGEDRGIGALPKMANKQQKLEHAPNFKSGRDSSPLSVNMCSASQSHSIGPNEMGVPAGCEFLDTISPQYVGDLVSWGAIGARTTESQVHRELASGLSVPVGFKNGTDGSVGVALDAIKSASSGHHFLSVTKQGLSAIVSTEGNDSCHVILRGGGGRTNYEEADVKAVTDKLNAAKMPARIMIDCSHGNSSKVFARQMIVAEDISKQMATSALSGDAIMGVMIESHLKEGRQDIPAAGPQGLVYGQSVTDACISWENTVVLLDNLREGSAMKTTLLLGIAFATALSLTATAEELHRLTSNRVPIKRIRRSSTHHKDESTSHQHAQTLAKYSNHASRKGPPLTKTRVEGRQPGQSAEYQDGMGSGNFDSSSRRSQRIDAARFPIEYNPSETAFVGRVGIGSPSQYFNLEFDIGSADTWVTAVHANCSAHTPCPAAGKRRLFSPKRSSTFQQAPNLDWTVQFSDGAQVNGTLVSDRVRVGGFEVKHQVLGLADSLKDVKENGIDGSFGLGLRDLTFHGDATPVENLVYAHSMLSEVGIWLGVGNEGGELIFGGRDRARYIGEISYFDLPQASPYWSTAVQSIAVVTNPVVSNPDPKRQQEQQQEQRRKQTVTSIPARDGQGTGSSLPNAIFDTSTNLIVLPPRVARKVHQAIHHSFFGLYTGYNIFTNTYTVPCDLVEKETAVWIELGPTSIHRSVDEVAKSTNGTSEPQEGSADPELMTMMMGKEGSSANHRFRILGRDIVRERVAVIGGLFNTCHSGIQASKSDEDDWVLGNIWFMNNYMTLDHKNRQVGIAPAVQPEP</sequence>
<dbReference type="GO" id="GO:0009073">
    <property type="term" value="P:aromatic amino acid family biosynthetic process"/>
    <property type="evidence" value="ECO:0007669"/>
    <property type="project" value="UniProtKB-KW"/>
</dbReference>
<feature type="active site" evidence="8">
    <location>
        <position position="831"/>
    </location>
</feature>
<feature type="compositionally biased region" description="Basic and acidic residues" evidence="10">
    <location>
        <begin position="220"/>
        <end position="232"/>
    </location>
</feature>
<organism evidence="12 13">
    <name type="scientific">Mortierella alpina</name>
    <name type="common">Oleaginous fungus</name>
    <name type="synonym">Mortierella renispora</name>
    <dbReference type="NCBI Taxonomy" id="64518"/>
    <lineage>
        <taxon>Eukaryota</taxon>
        <taxon>Fungi</taxon>
        <taxon>Fungi incertae sedis</taxon>
        <taxon>Mucoromycota</taxon>
        <taxon>Mortierellomycotina</taxon>
        <taxon>Mortierellomycetes</taxon>
        <taxon>Mortierellales</taxon>
        <taxon>Mortierellaceae</taxon>
        <taxon>Mortierella</taxon>
    </lineage>
</organism>
<evidence type="ECO:0000256" key="7">
    <source>
        <dbReference type="ARBA" id="ARBA00047508"/>
    </source>
</evidence>
<evidence type="ECO:0000256" key="4">
    <source>
        <dbReference type="ARBA" id="ARBA00022605"/>
    </source>
</evidence>
<evidence type="ECO:0000256" key="6">
    <source>
        <dbReference type="ARBA" id="ARBA00023141"/>
    </source>
</evidence>
<feature type="region of interest" description="Disordered" evidence="10">
    <location>
        <begin position="788"/>
        <end position="826"/>
    </location>
</feature>
<keyword evidence="4" id="KW-0028">Amino-acid biosynthesis</keyword>
<comment type="similarity">
    <text evidence="2">Belongs to the class-I DAHP synthase family.</text>
</comment>
<evidence type="ECO:0000256" key="1">
    <source>
        <dbReference type="ARBA" id="ARBA00007447"/>
    </source>
</evidence>
<feature type="domain" description="Peptidase A1" evidence="11">
    <location>
        <begin position="593"/>
        <end position="993"/>
    </location>
</feature>
<dbReference type="GO" id="GO:0005737">
    <property type="term" value="C:cytoplasm"/>
    <property type="evidence" value="ECO:0007669"/>
    <property type="project" value="TreeGrafter"/>
</dbReference>
<dbReference type="InterPro" id="IPR006218">
    <property type="entry name" value="DAHP1/KDSA"/>
</dbReference>
<keyword evidence="9" id="KW-1015">Disulfide bond</keyword>
<dbReference type="SUPFAM" id="SSF50630">
    <property type="entry name" value="Acid proteases"/>
    <property type="match status" value="1"/>
</dbReference>
<evidence type="ECO:0000313" key="13">
    <source>
        <dbReference type="Proteomes" id="UP000717515"/>
    </source>
</evidence>
<dbReference type="GO" id="GO:0008652">
    <property type="term" value="P:amino acid biosynthetic process"/>
    <property type="evidence" value="ECO:0007669"/>
    <property type="project" value="UniProtKB-KW"/>
</dbReference>
<feature type="region of interest" description="Disordered" evidence="10">
    <location>
        <begin position="218"/>
        <end position="237"/>
    </location>
</feature>
<feature type="region of interest" description="Disordered" evidence="10">
    <location>
        <begin position="182"/>
        <end position="211"/>
    </location>
</feature>
<dbReference type="PROSITE" id="PS51767">
    <property type="entry name" value="PEPTIDASE_A1"/>
    <property type="match status" value="1"/>
</dbReference>
<evidence type="ECO:0000256" key="10">
    <source>
        <dbReference type="SAM" id="MobiDB-lite"/>
    </source>
</evidence>
<dbReference type="InterPro" id="IPR033121">
    <property type="entry name" value="PEPTIDASE_A1"/>
</dbReference>
<dbReference type="AlphaFoldDB" id="A0A9P7ZZV7"/>
<keyword evidence="6" id="KW-0057">Aromatic amino acid biosynthesis</keyword>
<dbReference type="GO" id="GO:0003849">
    <property type="term" value="F:3-deoxy-7-phosphoheptulonate synthase activity"/>
    <property type="evidence" value="ECO:0007669"/>
    <property type="project" value="UniProtKB-EC"/>
</dbReference>
<dbReference type="Gene3D" id="3.20.20.70">
    <property type="entry name" value="Aldolase class I"/>
    <property type="match status" value="2"/>
</dbReference>
<dbReference type="Pfam" id="PF00026">
    <property type="entry name" value="Asp"/>
    <property type="match status" value="1"/>
</dbReference>
<evidence type="ECO:0000259" key="11">
    <source>
        <dbReference type="PROSITE" id="PS51767"/>
    </source>
</evidence>
<feature type="region of interest" description="Disordered" evidence="10">
    <location>
        <begin position="508"/>
        <end position="574"/>
    </location>
</feature>
<evidence type="ECO:0000256" key="2">
    <source>
        <dbReference type="ARBA" id="ARBA00007985"/>
    </source>
</evidence>
<dbReference type="GO" id="GO:0004190">
    <property type="term" value="F:aspartic-type endopeptidase activity"/>
    <property type="evidence" value="ECO:0007669"/>
    <property type="project" value="InterPro"/>
</dbReference>
<dbReference type="GO" id="GO:0006508">
    <property type="term" value="P:proteolysis"/>
    <property type="evidence" value="ECO:0007669"/>
    <property type="project" value="InterPro"/>
</dbReference>
<dbReference type="Pfam" id="PF00793">
    <property type="entry name" value="DAHP_synth_1"/>
    <property type="match status" value="1"/>
</dbReference>
<evidence type="ECO:0000256" key="3">
    <source>
        <dbReference type="ARBA" id="ARBA00012694"/>
    </source>
</evidence>